<feature type="compositionally biased region" description="Low complexity" evidence="1">
    <location>
        <begin position="331"/>
        <end position="370"/>
    </location>
</feature>
<evidence type="ECO:0000313" key="5">
    <source>
        <dbReference type="Proteomes" id="UP000193633"/>
    </source>
</evidence>
<feature type="transmembrane region" description="Helical" evidence="2">
    <location>
        <begin position="12"/>
        <end position="29"/>
    </location>
</feature>
<feature type="transmembrane region" description="Helical" evidence="2">
    <location>
        <begin position="65"/>
        <end position="84"/>
    </location>
</feature>
<keyword evidence="2" id="KW-0812">Transmembrane</keyword>
<feature type="transmembrane region" description="Helical" evidence="2">
    <location>
        <begin position="156"/>
        <end position="177"/>
    </location>
</feature>
<evidence type="ECO:0000313" key="4">
    <source>
        <dbReference type="EMBL" id="ORO41523.1"/>
    </source>
</evidence>
<evidence type="ECO:0000259" key="3">
    <source>
        <dbReference type="Pfam" id="PF26635"/>
    </source>
</evidence>
<accession>A0A1X1G469</accession>
<feature type="non-terminal residue" evidence="4">
    <location>
        <position position="1"/>
    </location>
</feature>
<name>A0A1X1G469_STROR</name>
<protein>
    <recommendedName>
        <fullName evidence="3">DUF8208 domain-containing protein</fullName>
    </recommendedName>
</protein>
<feature type="domain" description="DUF8208" evidence="3">
    <location>
        <begin position="2"/>
        <end position="156"/>
    </location>
</feature>
<feature type="transmembrane region" description="Helical" evidence="2">
    <location>
        <begin position="116"/>
        <end position="136"/>
    </location>
</feature>
<evidence type="ECO:0000256" key="2">
    <source>
        <dbReference type="SAM" id="Phobius"/>
    </source>
</evidence>
<dbReference type="Proteomes" id="UP000193633">
    <property type="component" value="Unassembled WGS sequence"/>
</dbReference>
<dbReference type="AlphaFoldDB" id="A0A1X1G469"/>
<comment type="caution">
    <text evidence="4">The sequence shown here is derived from an EMBL/GenBank/DDBJ whole genome shotgun (WGS) entry which is preliminary data.</text>
</comment>
<feature type="region of interest" description="Disordered" evidence="1">
    <location>
        <begin position="275"/>
        <end position="383"/>
    </location>
</feature>
<sequence>SVYMRYKVNWIGMFLQYIILVVLLVSMIIKLVKSIFDILIEAMISPILGYSSLSNSKKYKELLRTIGGALAGIFFEVIIMRVTLEIFRDLPILSVSAVSKLSGGFFDGLNMWEQCLAAAFVYVGVFFAAMQGVAMIERWLGVSTGHSETAQQLLGAMMMGNAFAAGAGGLFNGSMALGQFGMDMAKKAPDALSKGSQILGNSLAKTGGGIQGALNSVKDQGLMNAAKGGVSNMVDLAEWKAFEAMQNTKGAVGSALDKLDDKAASAQNATYNALKNDAVPGIDQQPGPIDIPEPPIDPGTTDAPIVDPTPSAEEMESPIQDPNPPADAPVSESQPPAQPDSSQQKFQQSMNQMNYMNQQMQQAGQRMQGGRHITGAESDDEEE</sequence>
<organism evidence="4 5">
    <name type="scientific">Streptococcus oralis subsp. tigurinus</name>
    <dbReference type="NCBI Taxonomy" id="1077464"/>
    <lineage>
        <taxon>Bacteria</taxon>
        <taxon>Bacillati</taxon>
        <taxon>Bacillota</taxon>
        <taxon>Bacilli</taxon>
        <taxon>Lactobacillales</taxon>
        <taxon>Streptococcaceae</taxon>
        <taxon>Streptococcus</taxon>
    </lineage>
</organism>
<gene>
    <name evidence="4" type="ORF">B7728_00800</name>
</gene>
<dbReference type="EMBL" id="NCUD01000020">
    <property type="protein sequence ID" value="ORO41523.1"/>
    <property type="molecule type" value="Genomic_DNA"/>
</dbReference>
<dbReference type="Pfam" id="PF26635">
    <property type="entry name" value="DUF8208"/>
    <property type="match status" value="1"/>
</dbReference>
<keyword evidence="2" id="KW-0472">Membrane</keyword>
<evidence type="ECO:0000256" key="1">
    <source>
        <dbReference type="SAM" id="MobiDB-lite"/>
    </source>
</evidence>
<proteinExistence type="predicted"/>
<keyword evidence="2" id="KW-1133">Transmembrane helix</keyword>
<reference evidence="4 5" key="1">
    <citation type="journal article" date="2016" name="Eur. J. Clin. Microbiol. Infect. Dis.">
        <title>Whole genome sequencing as a tool for phylogenetic analysis of clinical strains of Mitis group streptococci.</title>
        <authorList>
            <person name="Rasmussen L.H."/>
            <person name="Dargis R."/>
            <person name="Hojholt K."/>
            <person name="Christensen J.J."/>
            <person name="Skovgaard O."/>
            <person name="Justesen U.S."/>
            <person name="Rosenvinge F.S."/>
            <person name="Moser C."/>
            <person name="Lukjancenko O."/>
            <person name="Rasmussen S."/>
            <person name="Nielsen X.C."/>
        </authorList>
    </citation>
    <scope>NUCLEOTIDE SEQUENCE [LARGE SCALE GENOMIC DNA]</scope>
    <source>
        <strain evidence="4 5">OD_339823_10</strain>
    </source>
</reference>
<dbReference type="InterPro" id="IPR058521">
    <property type="entry name" value="DUF8208"/>
</dbReference>